<evidence type="ECO:0000256" key="4">
    <source>
        <dbReference type="ARBA" id="ARBA00022622"/>
    </source>
</evidence>
<dbReference type="SMR" id="D3UJU9"/>
<protein>
    <submittedName>
        <fullName evidence="11">Glycoprotein</fullName>
    </submittedName>
</protein>
<evidence type="ECO:0000256" key="3">
    <source>
        <dbReference type="ARBA" id="ARBA00022475"/>
    </source>
</evidence>
<keyword evidence="8" id="KW-0449">Lipoprotein</keyword>
<comment type="function">
    <text evidence="1">VSG forms a coat on the surface of the parasite. The trypanosome evades the immune response of the host by expressing a series of antigenically distinct VSGs from an estimated 1000 VSG genes.</text>
</comment>
<dbReference type="EMBL" id="FN555989">
    <property type="protein sequence ID" value="CBG92829.1"/>
    <property type="molecule type" value="Genomic_DNA"/>
</dbReference>
<keyword evidence="5 9" id="KW-0732">Signal</keyword>
<dbReference type="GO" id="GO:0005886">
    <property type="term" value="C:plasma membrane"/>
    <property type="evidence" value="ECO:0007669"/>
    <property type="project" value="UniProtKB-SubCell"/>
</dbReference>
<feature type="domain" description="Trypanosome variant surface glycoprotein B-type N-terminal" evidence="10">
    <location>
        <begin position="10"/>
        <end position="368"/>
    </location>
</feature>
<evidence type="ECO:0000256" key="5">
    <source>
        <dbReference type="ARBA" id="ARBA00022729"/>
    </source>
</evidence>
<evidence type="ECO:0000256" key="7">
    <source>
        <dbReference type="ARBA" id="ARBA00023180"/>
    </source>
</evidence>
<keyword evidence="4" id="KW-0336">GPI-anchor</keyword>
<name>D3UJU9_TRYBG</name>
<evidence type="ECO:0000256" key="1">
    <source>
        <dbReference type="ARBA" id="ARBA00002523"/>
    </source>
</evidence>
<proteinExistence type="predicted"/>
<evidence type="ECO:0000313" key="12">
    <source>
        <dbReference type="EMBL" id="CBG92829.1"/>
    </source>
</evidence>
<keyword evidence="6" id="KW-0472">Membrane</keyword>
<evidence type="ECO:0000313" key="11">
    <source>
        <dbReference type="EMBL" id="CBG92828.1"/>
    </source>
</evidence>
<reference evidence="11" key="2">
    <citation type="journal article" date="2010" name="Infect. Genet. Evol.">
        <title>Conserved sequence of the TgsGP gene in Group 1 Trypanosoma brucei gambiense.</title>
        <authorList>
            <person name="Gibson W."/>
            <person name="Nemetschke L."/>
            <person name="Ndung'u J."/>
        </authorList>
    </citation>
    <scope>NUCLEOTIDE SEQUENCE</scope>
    <source>
        <strain evidence="11">Dal 972</strain>
        <strain evidence="12">PT 220</strain>
    </source>
</reference>
<sequence length="403" mass="42336">MWQLLAIAAALALSSRPSDGEDSAGENGGTYAALCTLLTEALGEVDQAQPTKGWEQAYASILEANMSAAGPDWRNQFVSSKGVKQEWEPTAKNKAVAEAWARSYAGWINTALVLYAGGSDDRKRAISKFDSMGDATRKLAQRKLEAILAKVQPLRSKLSALKAVVEAGTGKAVTDLLKAALYGGIDGGSDFEDATKDKDGERVRGICKAAGKVKGNQTLADVLLCVCVTAVSYGDDGNKKICAKLSGKRGAKQWDLSDRGDVAAVFGELRQGCNSKQEHKTTAGGIRAALAAIRSKFQIDGDNGYLGRYDTDGNCTGTAPGGVCVKYAGYGTNTGNGWHDIQWVRHATAAAAAIEAGARAASTMAALEPLLEAAAVEAWEVANTTASNSYVMKAPLLLAFLLF</sequence>
<dbReference type="InterPro" id="IPR025932">
    <property type="entry name" value="Trypano_VSG_B_N_dom"/>
</dbReference>
<organism evidence="11">
    <name type="scientific">Trypanosoma brucei gambiense</name>
    <dbReference type="NCBI Taxonomy" id="31285"/>
    <lineage>
        <taxon>Eukaryota</taxon>
        <taxon>Discoba</taxon>
        <taxon>Euglenozoa</taxon>
        <taxon>Kinetoplastea</taxon>
        <taxon>Metakinetoplastina</taxon>
        <taxon>Trypanosomatida</taxon>
        <taxon>Trypanosomatidae</taxon>
        <taxon>Trypanosoma</taxon>
    </lineage>
</organism>
<dbReference type="GO" id="GO:0098552">
    <property type="term" value="C:side of membrane"/>
    <property type="evidence" value="ECO:0007669"/>
    <property type="project" value="UniProtKB-KW"/>
</dbReference>
<reference evidence="11" key="1">
    <citation type="submission" date="2009-10" db="EMBL/GenBank/DDBJ databases">
        <authorList>
            <person name="Gibson W.C."/>
        </authorList>
    </citation>
    <scope>NUCLEOTIDE SEQUENCE</scope>
    <source>
        <strain evidence="11">Dal 972</strain>
        <strain evidence="12">PT 220</strain>
    </source>
</reference>
<accession>D3UJU9</accession>
<dbReference type="AlphaFoldDB" id="D3UJU9"/>
<comment type="subcellular location">
    <subcellularLocation>
        <location evidence="2">Cell membrane</location>
        <topology evidence="2">Lipid-anchor</topology>
        <topology evidence="2">GPI-anchor</topology>
    </subcellularLocation>
</comment>
<evidence type="ECO:0000259" key="10">
    <source>
        <dbReference type="Pfam" id="PF13206"/>
    </source>
</evidence>
<evidence type="ECO:0000256" key="6">
    <source>
        <dbReference type="ARBA" id="ARBA00023136"/>
    </source>
</evidence>
<keyword evidence="3" id="KW-1003">Cell membrane</keyword>
<evidence type="ECO:0000256" key="2">
    <source>
        <dbReference type="ARBA" id="ARBA00004609"/>
    </source>
</evidence>
<feature type="chain" id="PRO_5007651119" evidence="9">
    <location>
        <begin position="21"/>
        <end position="403"/>
    </location>
</feature>
<keyword evidence="7" id="KW-0325">Glycoprotein</keyword>
<evidence type="ECO:0000256" key="8">
    <source>
        <dbReference type="ARBA" id="ARBA00023288"/>
    </source>
</evidence>
<gene>
    <name evidence="11" type="primary">TGSGP</name>
</gene>
<feature type="signal peptide" evidence="9">
    <location>
        <begin position="1"/>
        <end position="20"/>
    </location>
</feature>
<dbReference type="EMBL" id="FN555988">
    <property type="protein sequence ID" value="CBG92828.1"/>
    <property type="molecule type" value="Genomic_DNA"/>
</dbReference>
<dbReference type="Pfam" id="PF13206">
    <property type="entry name" value="VSG_B"/>
    <property type="match status" value="1"/>
</dbReference>
<evidence type="ECO:0000256" key="9">
    <source>
        <dbReference type="SAM" id="SignalP"/>
    </source>
</evidence>